<name>A0A6J6KHX4_9ZZZZ</name>
<protein>
    <submittedName>
        <fullName evidence="2">Unannotated protein</fullName>
    </submittedName>
</protein>
<accession>A0A6J6KHX4</accession>
<dbReference type="AlphaFoldDB" id="A0A6J6KHX4"/>
<sequence>MKTNKPAIKKLIPSATIAQPAPIPATMIPPATVPVMFAPFAPKATTEFADCKSSSSTISGIKPAKAGHHNAFSEPLMNAMTAKLKTVAVPLISITPFAITNALSNTSDTPTTNARGNRSASTPPKSMNKTMGPSCAAITILKDEAVAPSSPKTPKASAMGPRPFPKFEMMRAINKVLNAGRNQSRLKSASTVIAPINQFWDR</sequence>
<gene>
    <name evidence="2" type="ORF">UFOPK2171_00497</name>
</gene>
<feature type="region of interest" description="Disordered" evidence="1">
    <location>
        <begin position="103"/>
        <end position="130"/>
    </location>
</feature>
<organism evidence="2">
    <name type="scientific">freshwater metagenome</name>
    <dbReference type="NCBI Taxonomy" id="449393"/>
    <lineage>
        <taxon>unclassified sequences</taxon>
        <taxon>metagenomes</taxon>
        <taxon>ecological metagenomes</taxon>
    </lineage>
</organism>
<evidence type="ECO:0000256" key="1">
    <source>
        <dbReference type="SAM" id="MobiDB-lite"/>
    </source>
</evidence>
<dbReference type="EMBL" id="CAEZWD010000045">
    <property type="protein sequence ID" value="CAB4648063.1"/>
    <property type="molecule type" value="Genomic_DNA"/>
</dbReference>
<evidence type="ECO:0000313" key="2">
    <source>
        <dbReference type="EMBL" id="CAB4648063.1"/>
    </source>
</evidence>
<proteinExistence type="predicted"/>
<reference evidence="2" key="1">
    <citation type="submission" date="2020-05" db="EMBL/GenBank/DDBJ databases">
        <authorList>
            <person name="Chiriac C."/>
            <person name="Salcher M."/>
            <person name="Ghai R."/>
            <person name="Kavagutti S V."/>
        </authorList>
    </citation>
    <scope>NUCLEOTIDE SEQUENCE</scope>
</reference>